<evidence type="ECO:0000256" key="4">
    <source>
        <dbReference type="ARBA" id="ARBA00022452"/>
    </source>
</evidence>
<reference evidence="8 9" key="1">
    <citation type="submission" date="2019-09" db="EMBL/GenBank/DDBJ databases">
        <title>Complete genome sequence of Arachidicoccus sp. B3-10 isolated from apple orchard soil.</title>
        <authorList>
            <person name="Kim H.S."/>
            <person name="Han K.-I."/>
            <person name="Suh M.K."/>
            <person name="Lee K.C."/>
            <person name="Eom M.K."/>
            <person name="Kim J.-S."/>
            <person name="Kang S.W."/>
            <person name="Sin Y."/>
            <person name="Lee J.-S."/>
        </authorList>
    </citation>
    <scope>NUCLEOTIDE SEQUENCE [LARGE SCALE GENOMIC DNA]</scope>
    <source>
        <strain evidence="8 9">B3-10</strain>
    </source>
</reference>
<name>A0A5P2FYT2_9BACT</name>
<keyword evidence="5" id="KW-0812">Transmembrane</keyword>
<dbReference type="Proteomes" id="UP000292424">
    <property type="component" value="Chromosome"/>
</dbReference>
<proteinExistence type="inferred from homology"/>
<accession>A0A5P2FYT2</accession>
<evidence type="ECO:0000256" key="3">
    <source>
        <dbReference type="ARBA" id="ARBA00022448"/>
    </source>
</evidence>
<evidence type="ECO:0000256" key="7">
    <source>
        <dbReference type="ARBA" id="ARBA00023237"/>
    </source>
</evidence>
<dbReference type="PANTHER" id="PTHR30026:SF20">
    <property type="entry name" value="OUTER MEMBRANE PROTEIN TOLC"/>
    <property type="match status" value="1"/>
</dbReference>
<dbReference type="InterPro" id="IPR051906">
    <property type="entry name" value="TolC-like"/>
</dbReference>
<keyword evidence="3" id="KW-0813">Transport</keyword>
<dbReference type="SUPFAM" id="SSF56954">
    <property type="entry name" value="Outer membrane efflux proteins (OEP)"/>
    <property type="match status" value="1"/>
</dbReference>
<evidence type="ECO:0000256" key="6">
    <source>
        <dbReference type="ARBA" id="ARBA00023136"/>
    </source>
</evidence>
<evidence type="ECO:0000313" key="9">
    <source>
        <dbReference type="Proteomes" id="UP000292424"/>
    </source>
</evidence>
<gene>
    <name evidence="8" type="ORF">E0W69_006670</name>
</gene>
<dbReference type="RefSeq" id="WP_131329243.1">
    <property type="nucleotide sequence ID" value="NZ_CP044016.1"/>
</dbReference>
<dbReference type="Pfam" id="PF02321">
    <property type="entry name" value="OEP"/>
    <property type="match status" value="1"/>
</dbReference>
<organism evidence="8 9">
    <name type="scientific">Rhizosphaericola mali</name>
    <dbReference type="NCBI Taxonomy" id="2545455"/>
    <lineage>
        <taxon>Bacteria</taxon>
        <taxon>Pseudomonadati</taxon>
        <taxon>Bacteroidota</taxon>
        <taxon>Chitinophagia</taxon>
        <taxon>Chitinophagales</taxon>
        <taxon>Chitinophagaceae</taxon>
        <taxon>Rhizosphaericola</taxon>
    </lineage>
</organism>
<comment type="subcellular location">
    <subcellularLocation>
        <location evidence="1">Cell outer membrane</location>
    </subcellularLocation>
</comment>
<keyword evidence="6" id="KW-0472">Membrane</keyword>
<keyword evidence="4" id="KW-1134">Transmembrane beta strand</keyword>
<keyword evidence="9" id="KW-1185">Reference proteome</keyword>
<dbReference type="GO" id="GO:1990281">
    <property type="term" value="C:efflux pump complex"/>
    <property type="evidence" value="ECO:0007669"/>
    <property type="project" value="TreeGrafter"/>
</dbReference>
<keyword evidence="7" id="KW-0998">Cell outer membrane</keyword>
<dbReference type="PANTHER" id="PTHR30026">
    <property type="entry name" value="OUTER MEMBRANE PROTEIN TOLC"/>
    <property type="match status" value="1"/>
</dbReference>
<dbReference type="GO" id="GO:0015288">
    <property type="term" value="F:porin activity"/>
    <property type="evidence" value="ECO:0007669"/>
    <property type="project" value="TreeGrafter"/>
</dbReference>
<dbReference type="AlphaFoldDB" id="A0A5P2FYT2"/>
<dbReference type="OrthoDB" id="9811587at2"/>
<dbReference type="EMBL" id="CP044016">
    <property type="protein sequence ID" value="QES88355.1"/>
    <property type="molecule type" value="Genomic_DNA"/>
</dbReference>
<evidence type="ECO:0000256" key="2">
    <source>
        <dbReference type="ARBA" id="ARBA00007613"/>
    </source>
</evidence>
<dbReference type="GO" id="GO:0015562">
    <property type="term" value="F:efflux transmembrane transporter activity"/>
    <property type="evidence" value="ECO:0007669"/>
    <property type="project" value="InterPro"/>
</dbReference>
<dbReference type="GO" id="GO:0009279">
    <property type="term" value="C:cell outer membrane"/>
    <property type="evidence" value="ECO:0007669"/>
    <property type="project" value="UniProtKB-SubCell"/>
</dbReference>
<dbReference type="InterPro" id="IPR003423">
    <property type="entry name" value="OMP_efflux"/>
</dbReference>
<dbReference type="KEGG" id="arac:E0W69_006670"/>
<evidence type="ECO:0000313" key="8">
    <source>
        <dbReference type="EMBL" id="QES88355.1"/>
    </source>
</evidence>
<dbReference type="Gene3D" id="1.20.1600.10">
    <property type="entry name" value="Outer membrane efflux proteins (OEP)"/>
    <property type="match status" value="1"/>
</dbReference>
<evidence type="ECO:0000256" key="1">
    <source>
        <dbReference type="ARBA" id="ARBA00004442"/>
    </source>
</evidence>
<evidence type="ECO:0000256" key="5">
    <source>
        <dbReference type="ARBA" id="ARBA00022692"/>
    </source>
</evidence>
<protein>
    <submittedName>
        <fullName evidence="8">TolC family protein</fullName>
    </submittedName>
</protein>
<comment type="similarity">
    <text evidence="2">Belongs to the outer membrane factor (OMF) (TC 1.B.17) family.</text>
</comment>
<sequence>MRLIWLFLIFHFPIYIYAQSDTSNWDLKRCISFGLQNNRNRTIYYNKKQEADAKAQELLAGYLPSVSLNGSLDDNLKLQETVIPAGAFSPTDIKIAMSKQFAMNTTAQLDQTIFDKSLLVGLKANKLNKQQADLNVRLSEETIIYNISKSYYQIKVYREQLYLLNSNLENYIKQVDISQLQVNKGVLLQKELDKVSVDRNNTISKIRVAQSNLELSINQLKYDMGYPFDDTISLDTTTEIVGVIGKTASNVSDTPSFFLQNITDYKIDEITMKADKINAEKIKAQMYPKLTAYAKYGTVGFGDYLGQTFQGTSPFAGVGLKLSFPILDFYKRNAQYKQAKFQSMNSMEQLKLNADKYRLDYKNAYNKMDQEQGNVIMDKNNIQLAESVLATTNLQYQKGVTDMTDWINAQNSLKEAQTNYLNSLYNYLMAKVDMEKSAGTLIKN</sequence>